<dbReference type="eggNOG" id="COG2227">
    <property type="taxonomic scope" value="Bacteria"/>
</dbReference>
<proteinExistence type="predicted"/>
<dbReference type="RefSeq" id="WP_078977520.1">
    <property type="nucleotide sequence ID" value="NZ_MWQN01000001.1"/>
</dbReference>
<protein>
    <recommendedName>
        <fullName evidence="1">Methyltransferase type 11 domain-containing protein</fullName>
    </recommendedName>
</protein>
<organism evidence="2 3">
    <name type="scientific">Embleya scabrispora</name>
    <dbReference type="NCBI Taxonomy" id="159449"/>
    <lineage>
        <taxon>Bacteria</taxon>
        <taxon>Bacillati</taxon>
        <taxon>Actinomycetota</taxon>
        <taxon>Actinomycetes</taxon>
        <taxon>Kitasatosporales</taxon>
        <taxon>Streptomycetaceae</taxon>
        <taxon>Embleya</taxon>
    </lineage>
</organism>
<dbReference type="STRING" id="159449.B4N89_21830"/>
<comment type="caution">
    <text evidence="2">The sequence shown here is derived from an EMBL/GenBank/DDBJ whole genome shotgun (WGS) entry which is preliminary data.</text>
</comment>
<sequence>MTTITGLSGDLHTQVRRELVARQLAEHMTSLRDRGPLRVLDVGCGPASPGILLARAGHIVTSVNTDTDVLTSLHEDLARESADVQGRMRLVEGDGAEAGRHFPPGSFDLAVCHDVLEAQPEPDGMLAALARMMSQGGLISVTSRNAGSLAMRAGAAAQWTATLKGLSATTYPNPAGGTLRADTVDGLCTVLADLGAPVLDWYGVGVFSGLQPDDAEPPRGQKAWTNLLACEEDASRRDPYRLIAPVLHLVAEKTVR</sequence>
<evidence type="ECO:0000259" key="1">
    <source>
        <dbReference type="Pfam" id="PF08241"/>
    </source>
</evidence>
<dbReference type="EMBL" id="MWQN01000001">
    <property type="protein sequence ID" value="OPC83225.1"/>
    <property type="molecule type" value="Genomic_DNA"/>
</dbReference>
<evidence type="ECO:0000313" key="3">
    <source>
        <dbReference type="Proteomes" id="UP000190037"/>
    </source>
</evidence>
<gene>
    <name evidence="2" type="ORF">B4N89_21830</name>
</gene>
<keyword evidence="3" id="KW-1185">Reference proteome</keyword>
<dbReference type="Pfam" id="PF08241">
    <property type="entry name" value="Methyltransf_11"/>
    <property type="match status" value="1"/>
</dbReference>
<dbReference type="InterPro" id="IPR013216">
    <property type="entry name" value="Methyltransf_11"/>
</dbReference>
<dbReference type="AlphaFoldDB" id="A0A1T3P2P3"/>
<dbReference type="SUPFAM" id="SSF53335">
    <property type="entry name" value="S-adenosyl-L-methionine-dependent methyltransferases"/>
    <property type="match status" value="1"/>
</dbReference>
<name>A0A1T3P2P3_9ACTN</name>
<reference evidence="2 3" key="1">
    <citation type="submission" date="2017-03" db="EMBL/GenBank/DDBJ databases">
        <title>Draft genome sequence of Streptomyces scabrisporus NF3, endophyte isolated from Amphipterygium adstringens.</title>
        <authorList>
            <person name="Vazquez M."/>
            <person name="Ceapa C.D."/>
            <person name="Rodriguez Luna D."/>
            <person name="Sanchez Esquivel S."/>
        </authorList>
    </citation>
    <scope>NUCLEOTIDE SEQUENCE [LARGE SCALE GENOMIC DNA]</scope>
    <source>
        <strain evidence="2 3">NF3</strain>
    </source>
</reference>
<dbReference type="Proteomes" id="UP000190037">
    <property type="component" value="Unassembled WGS sequence"/>
</dbReference>
<dbReference type="Gene3D" id="3.40.50.150">
    <property type="entry name" value="Vaccinia Virus protein VP39"/>
    <property type="match status" value="1"/>
</dbReference>
<dbReference type="CDD" id="cd02440">
    <property type="entry name" value="AdoMet_MTases"/>
    <property type="match status" value="1"/>
</dbReference>
<evidence type="ECO:0000313" key="2">
    <source>
        <dbReference type="EMBL" id="OPC83225.1"/>
    </source>
</evidence>
<feature type="domain" description="Methyltransferase type 11" evidence="1">
    <location>
        <begin position="40"/>
        <end position="139"/>
    </location>
</feature>
<accession>A0A1T3P2P3</accession>
<dbReference type="OrthoDB" id="3366024at2"/>
<dbReference type="InterPro" id="IPR029063">
    <property type="entry name" value="SAM-dependent_MTases_sf"/>
</dbReference>
<dbReference type="GO" id="GO:0008757">
    <property type="term" value="F:S-adenosylmethionine-dependent methyltransferase activity"/>
    <property type="evidence" value="ECO:0007669"/>
    <property type="project" value="InterPro"/>
</dbReference>